<dbReference type="SUPFAM" id="SSF55048">
    <property type="entry name" value="Probable ACP-binding domain of malonyl-CoA ACP transacylase"/>
    <property type="match status" value="1"/>
</dbReference>
<feature type="domain" description="Thioesterase TesA-like" evidence="6">
    <location>
        <begin position="335"/>
        <end position="556"/>
    </location>
</feature>
<evidence type="ECO:0000259" key="7">
    <source>
        <dbReference type="SMART" id="SM00827"/>
    </source>
</evidence>
<dbReference type="Pfam" id="PF00698">
    <property type="entry name" value="Acyl_transf_1"/>
    <property type="match status" value="1"/>
</dbReference>
<dbReference type="InterPro" id="IPR014043">
    <property type="entry name" value="Acyl_transferase_dom"/>
</dbReference>
<comment type="catalytic activity">
    <reaction evidence="4">
        <text>holo-[ACP] + malonyl-CoA = malonyl-[ACP] + CoA</text>
        <dbReference type="Rhea" id="RHEA:41792"/>
        <dbReference type="Rhea" id="RHEA-COMP:9623"/>
        <dbReference type="Rhea" id="RHEA-COMP:9685"/>
        <dbReference type="ChEBI" id="CHEBI:57287"/>
        <dbReference type="ChEBI" id="CHEBI:57384"/>
        <dbReference type="ChEBI" id="CHEBI:64479"/>
        <dbReference type="ChEBI" id="CHEBI:78449"/>
        <dbReference type="EC" id="2.3.1.39"/>
    </reaction>
</comment>
<evidence type="ECO:0000256" key="2">
    <source>
        <dbReference type="ARBA" id="ARBA00022679"/>
    </source>
</evidence>
<dbReference type="GO" id="GO:0004314">
    <property type="term" value="F:[acyl-carrier-protein] S-malonyltransferase activity"/>
    <property type="evidence" value="ECO:0007669"/>
    <property type="project" value="UniProtKB-EC"/>
</dbReference>
<evidence type="ECO:0000259" key="6">
    <source>
        <dbReference type="SMART" id="SM00824"/>
    </source>
</evidence>
<dbReference type="EC" id="2.3.1.39" evidence="1"/>
<evidence type="ECO:0000313" key="8">
    <source>
        <dbReference type="EMBL" id="ACY01397.1"/>
    </source>
</evidence>
<protein>
    <recommendedName>
        <fullName evidence="1">[acyl-carrier-protein] S-malonyltransferase</fullName>
        <ecNumber evidence="1">2.3.1.39</ecNumber>
    </recommendedName>
</protein>
<name>D8UYP0_9ACTN</name>
<dbReference type="Pfam" id="PF00975">
    <property type="entry name" value="Thioesterase"/>
    <property type="match status" value="1"/>
</dbReference>
<dbReference type="InterPro" id="IPR020802">
    <property type="entry name" value="TesA-like"/>
</dbReference>
<keyword evidence="3" id="KW-0012">Acyltransferase</keyword>
<feature type="region of interest" description="Disordered" evidence="5">
    <location>
        <begin position="277"/>
        <end position="324"/>
    </location>
</feature>
<dbReference type="SMR" id="D8UYP0"/>
<evidence type="ECO:0000256" key="5">
    <source>
        <dbReference type="SAM" id="MobiDB-lite"/>
    </source>
</evidence>
<evidence type="ECO:0000256" key="3">
    <source>
        <dbReference type="ARBA" id="ARBA00023315"/>
    </source>
</evidence>
<dbReference type="InterPro" id="IPR001227">
    <property type="entry name" value="Ac_transferase_dom_sf"/>
</dbReference>
<dbReference type="SMART" id="SM00827">
    <property type="entry name" value="PKS_AT"/>
    <property type="match status" value="1"/>
</dbReference>
<dbReference type="InterPro" id="IPR029058">
    <property type="entry name" value="AB_hydrolase_fold"/>
</dbReference>
<accession>D8UYP0</accession>
<dbReference type="Gene3D" id="3.30.70.250">
    <property type="entry name" value="Malonyl-CoA ACP transacylase, ACP-binding"/>
    <property type="match status" value="1"/>
</dbReference>
<dbReference type="Gene3D" id="3.40.366.10">
    <property type="entry name" value="Malonyl-Coenzyme A Acyl Carrier Protein, domain 2"/>
    <property type="match status" value="1"/>
</dbReference>
<dbReference type="SUPFAM" id="SSF52151">
    <property type="entry name" value="FabD/lysophospholipase-like"/>
    <property type="match status" value="1"/>
</dbReference>
<dbReference type="GO" id="GO:0006633">
    <property type="term" value="P:fatty acid biosynthetic process"/>
    <property type="evidence" value="ECO:0007669"/>
    <property type="project" value="TreeGrafter"/>
</dbReference>
<feature type="domain" description="Malonyl-CoA:ACP transacylase (MAT)" evidence="7">
    <location>
        <begin position="2"/>
        <end position="315"/>
    </location>
</feature>
<feature type="compositionally biased region" description="Low complexity" evidence="5">
    <location>
        <begin position="277"/>
        <end position="312"/>
    </location>
</feature>
<proteinExistence type="predicted"/>
<dbReference type="EMBL" id="GQ274954">
    <property type="protein sequence ID" value="ACY01397.1"/>
    <property type="molecule type" value="Genomic_DNA"/>
</dbReference>
<dbReference type="GO" id="GO:0005829">
    <property type="term" value="C:cytosol"/>
    <property type="evidence" value="ECO:0007669"/>
    <property type="project" value="TreeGrafter"/>
</dbReference>
<dbReference type="InterPro" id="IPR016036">
    <property type="entry name" value="Malonyl_transacylase_ACP-bd"/>
</dbReference>
<dbReference type="PANTHER" id="PTHR42681">
    <property type="entry name" value="MALONYL-COA-ACYL CARRIER PROTEIN TRANSACYLASE, MITOCHONDRIAL"/>
    <property type="match status" value="1"/>
</dbReference>
<dbReference type="SUPFAM" id="SSF53474">
    <property type="entry name" value="alpha/beta-Hydrolases"/>
    <property type="match status" value="1"/>
</dbReference>
<dbReference type="PANTHER" id="PTHR42681:SF1">
    <property type="entry name" value="MALONYL-COA-ACYL CARRIER PROTEIN TRANSACYLASE, MITOCHONDRIAL"/>
    <property type="match status" value="1"/>
</dbReference>
<keyword evidence="2 8" id="KW-0808">Transferase</keyword>
<dbReference type="InterPro" id="IPR016035">
    <property type="entry name" value="Acyl_Trfase/lysoPLipase"/>
</dbReference>
<evidence type="ECO:0000256" key="4">
    <source>
        <dbReference type="ARBA" id="ARBA00048462"/>
    </source>
</evidence>
<reference evidence="8" key="2">
    <citation type="submission" date="2009-06" db="EMBL/GenBank/DDBJ databases">
        <title>Genes and proteins for the biosynthesis of lactimidomycin.</title>
        <authorList>
            <person name="Farnet C.M."/>
            <person name="Staffa A."/>
            <person name="Zazopoulos E."/>
            <person name="Yang X."/>
        </authorList>
    </citation>
    <scope>NUCLEOTIDE SEQUENCE</scope>
    <source>
        <strain evidence="8">ATCC 53964</strain>
    </source>
</reference>
<dbReference type="InterPro" id="IPR001031">
    <property type="entry name" value="Thioesterase"/>
</dbReference>
<dbReference type="InterPro" id="IPR004410">
    <property type="entry name" value="Malonyl_CoA-ACP_transAc_FabD"/>
</dbReference>
<dbReference type="AlphaFoldDB" id="D8UYP0"/>
<dbReference type="NCBIfam" id="TIGR00128">
    <property type="entry name" value="fabD"/>
    <property type="match status" value="1"/>
</dbReference>
<reference evidence="8" key="1">
    <citation type="submission" date="2009-06" db="EMBL/GenBank/DDBJ databases">
        <title>Comparative analyses of the lactimidomycin gene cluster in Streptomyces amphibiosporus ATCC53964 and the iso-migrastatin, migrastatin, and dorrigocin gene cluster in Streptomyces platensis NRRL18993 unveiling a common pathway for glutarimide-containing polyketide biosynthesis.</title>
        <authorList>
            <person name="Seo J.-W."/>
            <person name="Ju J."/>
            <person name="Zazopoulos E."/>
            <person name="Lim S.-K."/>
            <person name="Jiang H."/>
            <person name="Chen Y."/>
            <person name="Huang Y."/>
            <person name="Rajski S.R."/>
            <person name="Farnet C.M."/>
            <person name="Shen B."/>
        </authorList>
    </citation>
    <scope>NUCLEOTIDE SEQUENCE</scope>
    <source>
        <strain evidence="8">ATCC 53964</strain>
    </source>
</reference>
<organism evidence="8">
    <name type="scientific">Streptomyces amphibiosporus</name>
    <dbReference type="NCBI Taxonomy" id="221586"/>
    <lineage>
        <taxon>Bacteria</taxon>
        <taxon>Bacillati</taxon>
        <taxon>Actinomycetota</taxon>
        <taxon>Actinomycetes</taxon>
        <taxon>Kitasatosporales</taxon>
        <taxon>Streptomycetaceae</taxon>
        <taxon>Streptomyces</taxon>
    </lineage>
</organism>
<evidence type="ECO:0000256" key="1">
    <source>
        <dbReference type="ARBA" id="ARBA00013258"/>
    </source>
</evidence>
<dbReference type="SMART" id="SM00824">
    <property type="entry name" value="PKS_TE"/>
    <property type="match status" value="1"/>
</dbReference>
<dbReference type="InterPro" id="IPR050858">
    <property type="entry name" value="Mal-CoA-ACP_Trans/PKS_FabD"/>
</dbReference>
<dbReference type="Gene3D" id="3.40.50.1820">
    <property type="entry name" value="alpha/beta hydrolase"/>
    <property type="match status" value="1"/>
</dbReference>
<sequence>MLFPGQGSQSKGMGRELFDRFPETTASACDVLGYDLRELCLENPEGRLDDTRYTQSALYTVNALEYLGSLEDGAPEGDYLLGHSLGEYNALLAAGVFDFETGLRLVLKRGELMARARHGGMLAVLGPGEEELRRTLAEEGMERLDVANVNTPAQTVLSGPVEEIERAQRHFDERRVRTARLKVSAAFHSRLMRPAREEFRAFLRGFRFASPRATVIANVSARPYGDVAEMLSEQIAGPVRWLESVRYVLERTSAERGREAGPGTVLTRMLRQIDGVSGAGNSPSVSASGSVPAASAPAESPSAPAASTSGSARPVGRATAATADAVREPTRPLLICAPYAGGDERSYAGLAEQLPEADVVTLERPGRGRRVSEPLLTEPGPVVEDMLSRIRDRVSRPYALYGHSLGARLVHLLARRLREEGLPGPRHLFVSGECGPSRPSRERYTSDLPTDAFWKHLRELGGVPDELFEYEDLTTFYERVLRADFTVLGACAYTPAAPLDCPVTAMTGDEEGLTEADVGAWQRETTAPLTARVFTGDHFFIRAHWPGVARVVAAGLGARRPAGTR</sequence>